<keyword evidence="3" id="KW-1185">Reference proteome</keyword>
<reference evidence="3" key="1">
    <citation type="submission" date="2016-02" db="EMBL/GenBank/DDBJ databases">
        <title>Draft genome sequence of Microdochium bolleyi, a fungal endophyte of beachgrass.</title>
        <authorList>
            <consortium name="DOE Joint Genome Institute"/>
            <person name="David A.S."/>
            <person name="May G."/>
            <person name="Haridas S."/>
            <person name="Lim J."/>
            <person name="Wang M."/>
            <person name="Labutti K."/>
            <person name="Lipzen A."/>
            <person name="Barry K."/>
            <person name="Grigoriev I.V."/>
        </authorList>
    </citation>
    <scope>NUCLEOTIDE SEQUENCE [LARGE SCALE GENOMIC DNA]</scope>
    <source>
        <strain evidence="3">J235TASD1</strain>
    </source>
</reference>
<dbReference type="EMBL" id="KQ964248">
    <property type="protein sequence ID" value="KXJ92508.1"/>
    <property type="molecule type" value="Genomic_DNA"/>
</dbReference>
<organism evidence="2 3">
    <name type="scientific">Microdochium bolleyi</name>
    <dbReference type="NCBI Taxonomy" id="196109"/>
    <lineage>
        <taxon>Eukaryota</taxon>
        <taxon>Fungi</taxon>
        <taxon>Dikarya</taxon>
        <taxon>Ascomycota</taxon>
        <taxon>Pezizomycotina</taxon>
        <taxon>Sordariomycetes</taxon>
        <taxon>Xylariomycetidae</taxon>
        <taxon>Xylariales</taxon>
        <taxon>Microdochiaceae</taxon>
        <taxon>Microdochium</taxon>
    </lineage>
</organism>
<gene>
    <name evidence="2" type="ORF">Micbo1qcDRAFT_160252</name>
</gene>
<feature type="compositionally biased region" description="Polar residues" evidence="1">
    <location>
        <begin position="1"/>
        <end position="18"/>
    </location>
</feature>
<feature type="region of interest" description="Disordered" evidence="1">
    <location>
        <begin position="1"/>
        <end position="21"/>
    </location>
</feature>
<evidence type="ECO:0000313" key="3">
    <source>
        <dbReference type="Proteomes" id="UP000070501"/>
    </source>
</evidence>
<protein>
    <submittedName>
        <fullName evidence="2">Uncharacterized protein</fullName>
    </submittedName>
</protein>
<evidence type="ECO:0000256" key="1">
    <source>
        <dbReference type="SAM" id="MobiDB-lite"/>
    </source>
</evidence>
<sequence>MPRPKNNNLTPVQAQAKPSHSLPLLSVKMPPEMSSMHSFVDDHDAWYFGLFRDQVVHELSPYHGVRFWNQVLYRDSTVHQCIRHCVL</sequence>
<accession>A0A136J5M9</accession>
<evidence type="ECO:0000313" key="2">
    <source>
        <dbReference type="EMBL" id="KXJ92508.1"/>
    </source>
</evidence>
<dbReference type="InParanoid" id="A0A136J5M9"/>
<proteinExistence type="predicted"/>
<dbReference type="Proteomes" id="UP000070501">
    <property type="component" value="Unassembled WGS sequence"/>
</dbReference>
<dbReference type="OrthoDB" id="1919336at2759"/>
<feature type="non-terminal residue" evidence="2">
    <location>
        <position position="87"/>
    </location>
</feature>
<name>A0A136J5M9_9PEZI</name>
<dbReference type="AlphaFoldDB" id="A0A136J5M9"/>